<protein>
    <submittedName>
        <fullName evidence="2">DNA-binding FrmR family transcriptional regulator</fullName>
    </submittedName>
</protein>
<dbReference type="AlphaFoldDB" id="A0A3M0BMU6"/>
<dbReference type="RefSeq" id="WP_121922366.1">
    <property type="nucleotide sequence ID" value="NZ_REFO01000010.1"/>
</dbReference>
<dbReference type="PANTHER" id="PTHR33677:SF3">
    <property type="entry name" value="COPPER-SENSING TRANSCRIPTIONAL REPRESSOR RICR"/>
    <property type="match status" value="1"/>
</dbReference>
<dbReference type="Gene3D" id="1.20.58.1000">
    <property type="entry name" value="Metal-sensitive repressor, helix protomer"/>
    <property type="match status" value="1"/>
</dbReference>
<dbReference type="CDD" id="cd10148">
    <property type="entry name" value="CsoR-like_DUF156"/>
    <property type="match status" value="1"/>
</dbReference>
<comment type="similarity">
    <text evidence="1">Belongs to the FrmR/RcnR family.</text>
</comment>
<dbReference type="Pfam" id="PF02583">
    <property type="entry name" value="Trns_repr_metal"/>
    <property type="match status" value="1"/>
</dbReference>
<gene>
    <name evidence="2" type="ORF">CLV39_0206</name>
</gene>
<keyword evidence="2" id="KW-0238">DNA-binding</keyword>
<dbReference type="InterPro" id="IPR038390">
    <property type="entry name" value="Metal_Tscrpt_repr_sf"/>
</dbReference>
<dbReference type="Proteomes" id="UP000280842">
    <property type="component" value="Unassembled WGS sequence"/>
</dbReference>
<name>A0A3M0BMU6_9AQUI</name>
<keyword evidence="3" id="KW-1185">Reference proteome</keyword>
<dbReference type="EMBL" id="REFO01000010">
    <property type="protein sequence ID" value="RMA97589.1"/>
    <property type="molecule type" value="Genomic_DNA"/>
</dbReference>
<comment type="caution">
    <text evidence="2">The sequence shown here is derived from an EMBL/GenBank/DDBJ whole genome shotgun (WGS) entry which is preliminary data.</text>
</comment>
<dbReference type="GO" id="GO:0045892">
    <property type="term" value="P:negative regulation of DNA-templated transcription"/>
    <property type="evidence" value="ECO:0007669"/>
    <property type="project" value="UniProtKB-ARBA"/>
</dbReference>
<dbReference type="OrthoDB" id="9811244at2"/>
<organism evidence="2 3">
    <name type="scientific">Hydrogenothermus marinus</name>
    <dbReference type="NCBI Taxonomy" id="133270"/>
    <lineage>
        <taxon>Bacteria</taxon>
        <taxon>Pseudomonadati</taxon>
        <taxon>Aquificota</taxon>
        <taxon>Aquificia</taxon>
        <taxon>Aquificales</taxon>
        <taxon>Hydrogenothermaceae</taxon>
        <taxon>Hydrogenothermus</taxon>
    </lineage>
</organism>
<dbReference type="GO" id="GO:0003677">
    <property type="term" value="F:DNA binding"/>
    <property type="evidence" value="ECO:0007669"/>
    <property type="project" value="UniProtKB-KW"/>
</dbReference>
<dbReference type="PANTHER" id="PTHR33677">
    <property type="entry name" value="TRANSCRIPTIONAL REPRESSOR FRMR-RELATED"/>
    <property type="match status" value="1"/>
</dbReference>
<evidence type="ECO:0000256" key="1">
    <source>
        <dbReference type="ARBA" id="ARBA00005260"/>
    </source>
</evidence>
<evidence type="ECO:0000313" key="3">
    <source>
        <dbReference type="Proteomes" id="UP000280842"/>
    </source>
</evidence>
<proteinExistence type="inferred from homology"/>
<dbReference type="GO" id="GO:0046872">
    <property type="term" value="F:metal ion binding"/>
    <property type="evidence" value="ECO:0007669"/>
    <property type="project" value="InterPro"/>
</dbReference>
<accession>A0A3M0BMU6</accession>
<reference evidence="2 3" key="1">
    <citation type="submission" date="2018-10" db="EMBL/GenBank/DDBJ databases">
        <title>Genomic Encyclopedia of Archaeal and Bacterial Type Strains, Phase II (KMG-II): from individual species to whole genera.</title>
        <authorList>
            <person name="Goeker M."/>
        </authorList>
    </citation>
    <scope>NUCLEOTIDE SEQUENCE [LARGE SCALE GENOMIC DNA]</scope>
    <source>
        <strain evidence="2 3">VM1</strain>
    </source>
</reference>
<dbReference type="InterPro" id="IPR003735">
    <property type="entry name" value="Metal_Tscrpt_repr"/>
</dbReference>
<evidence type="ECO:0000313" key="2">
    <source>
        <dbReference type="EMBL" id="RMA97589.1"/>
    </source>
</evidence>
<sequence length="97" mass="10928">MNKCDVYLSDEAMKELLSRLSKIEGQIRGIQKMIKNKRSCDDILVQISAIRSALKSVGERLLEEHVEFCVKPRVEAGDIKALEDFLQAVKKFSKGGC</sequence>